<dbReference type="Gene3D" id="3.20.20.370">
    <property type="entry name" value="Glycoside hydrolase/deacetylase"/>
    <property type="match status" value="1"/>
</dbReference>
<keyword evidence="1" id="KW-0812">Transmembrane</keyword>
<proteinExistence type="predicted"/>
<dbReference type="Proteomes" id="UP001501353">
    <property type="component" value="Unassembled WGS sequence"/>
</dbReference>
<keyword evidence="4" id="KW-1185">Reference proteome</keyword>
<evidence type="ECO:0000259" key="2">
    <source>
        <dbReference type="Pfam" id="PF01522"/>
    </source>
</evidence>
<sequence length="621" mass="69428">MRLTKKAQALIAVGLVVGCLFGYAVFSSLDQKRTLALLVADGTSDDVARIWTQAALEEGVQLEVVSASQFLRARHSEQNRYAGIVVPDTIHQRASNYLTDTLRSYVKNGGKLMLVFDALTYDLNGAYSESSARLSDVIGVDYAMYEKFGKEVVRTRPVIGTADSVMQIGIPPGRTEIQQPVTLGTTKFDRWMTTYRYKELQYPLFQTGTVAEGTKVILLTPESQVVAAKHTYGKGNALFVNLPLGLLKNSTDGLLLHSFLRYFSDEFVGLPRLLSAPDGIGGLILNIHVDNGSAIKSLDTLQKMGIFEQGPYSIHFTAGPDVNQIGDGFGMDAAHNKITQKWIRYLQARGHAIGNHGGWIHNYFGTNINESNRTDYEKFLVLNNDTMQAVTGKAITEYSAPIGNQPDWVTNWIGKHGMETYYTTSNLGMGPTRKFRDGVLVDKLTWSIPITPFGRIASFEEAMFAKQPAGPMSEWLVALTNFVADNKTIRQIYCHPIGVPYYRESMNSLLYTARILNERHQFKWRTMTEVARFMTRREGVQWQLTEQTGRLELDARHTSSLAEMTWRIPARLCGDLRITHGTGSLTRERSGWQVTAGNVRRLTISCTQPTEEKKQSTVAQH</sequence>
<dbReference type="CDD" id="cd03143">
    <property type="entry name" value="A4_beta-galactosidase_middle_domain"/>
    <property type="match status" value="1"/>
</dbReference>
<evidence type="ECO:0000313" key="4">
    <source>
        <dbReference type="Proteomes" id="UP001501353"/>
    </source>
</evidence>
<keyword evidence="1" id="KW-0472">Membrane</keyword>
<keyword evidence="1" id="KW-1133">Transmembrane helix</keyword>
<dbReference type="Pfam" id="PF01522">
    <property type="entry name" value="Polysacc_deac_1"/>
    <property type="match status" value="1"/>
</dbReference>
<gene>
    <name evidence="3" type="ORF">GCM10022212_28060</name>
</gene>
<dbReference type="InterPro" id="IPR002509">
    <property type="entry name" value="NODB_dom"/>
</dbReference>
<protein>
    <recommendedName>
        <fullName evidence="2">NodB homology domain-containing protein</fullName>
    </recommendedName>
</protein>
<dbReference type="InterPro" id="IPR011330">
    <property type="entry name" value="Glyco_hydro/deAcase_b/a-brl"/>
</dbReference>
<reference evidence="4" key="1">
    <citation type="journal article" date="2019" name="Int. J. Syst. Evol. Microbiol.">
        <title>The Global Catalogue of Microorganisms (GCM) 10K type strain sequencing project: providing services to taxonomists for standard genome sequencing and annotation.</title>
        <authorList>
            <consortium name="The Broad Institute Genomics Platform"/>
            <consortium name="The Broad Institute Genome Sequencing Center for Infectious Disease"/>
            <person name="Wu L."/>
            <person name="Ma J."/>
        </authorList>
    </citation>
    <scope>NUCLEOTIDE SEQUENCE [LARGE SCALE GENOMIC DNA]</scope>
    <source>
        <strain evidence="4">JCM 16673</strain>
    </source>
</reference>
<dbReference type="SUPFAM" id="SSF88713">
    <property type="entry name" value="Glycoside hydrolase/deacetylase"/>
    <property type="match status" value="1"/>
</dbReference>
<feature type="transmembrane region" description="Helical" evidence="1">
    <location>
        <begin position="7"/>
        <end position="26"/>
    </location>
</feature>
<evidence type="ECO:0000256" key="1">
    <source>
        <dbReference type="SAM" id="Phobius"/>
    </source>
</evidence>
<dbReference type="CDD" id="cd10926">
    <property type="entry name" value="CE4_u2"/>
    <property type="match status" value="1"/>
</dbReference>
<evidence type="ECO:0000313" key="3">
    <source>
        <dbReference type="EMBL" id="GAA4028278.1"/>
    </source>
</evidence>
<dbReference type="RefSeq" id="WP_344764014.1">
    <property type="nucleotide sequence ID" value="NZ_BAAAZE010000011.1"/>
</dbReference>
<dbReference type="Gene3D" id="3.40.50.880">
    <property type="match status" value="1"/>
</dbReference>
<dbReference type="PROSITE" id="PS51257">
    <property type="entry name" value="PROKAR_LIPOPROTEIN"/>
    <property type="match status" value="1"/>
</dbReference>
<accession>A0ABP7TM52</accession>
<dbReference type="EMBL" id="BAAAZE010000011">
    <property type="protein sequence ID" value="GAA4028278.1"/>
    <property type="molecule type" value="Genomic_DNA"/>
</dbReference>
<comment type="caution">
    <text evidence="3">The sequence shown here is derived from an EMBL/GenBank/DDBJ whole genome shotgun (WGS) entry which is preliminary data.</text>
</comment>
<feature type="domain" description="NodB homology" evidence="2">
    <location>
        <begin position="340"/>
        <end position="420"/>
    </location>
</feature>
<dbReference type="SUPFAM" id="SSF52317">
    <property type="entry name" value="Class I glutamine amidotransferase-like"/>
    <property type="match status" value="1"/>
</dbReference>
<organism evidence="3 4">
    <name type="scientific">Actimicrobium antarcticum</name>
    <dbReference type="NCBI Taxonomy" id="1051899"/>
    <lineage>
        <taxon>Bacteria</taxon>
        <taxon>Pseudomonadati</taxon>
        <taxon>Pseudomonadota</taxon>
        <taxon>Betaproteobacteria</taxon>
        <taxon>Burkholderiales</taxon>
        <taxon>Oxalobacteraceae</taxon>
        <taxon>Actimicrobium</taxon>
    </lineage>
</organism>
<dbReference type="InterPro" id="IPR029062">
    <property type="entry name" value="Class_I_gatase-like"/>
</dbReference>
<name>A0ABP7TM52_9BURK</name>